<dbReference type="GO" id="GO:0070930">
    <property type="term" value="P:trans-translation-dependent protein tagging"/>
    <property type="evidence" value="ECO:0007669"/>
    <property type="project" value="TreeGrafter"/>
</dbReference>
<dbReference type="PATRIC" id="fig|429727.3.peg.891"/>
<evidence type="ECO:0000313" key="5">
    <source>
        <dbReference type="EMBL" id="KKB09216.1"/>
    </source>
</evidence>
<dbReference type="OrthoDB" id="9805462at2"/>
<dbReference type="PANTHER" id="PTHR30308">
    <property type="entry name" value="TMRNA-BINDING COMPONENT OF TRANS-TRANSLATION TAGGING COMPLEX"/>
    <property type="match status" value="1"/>
</dbReference>
<gene>
    <name evidence="3" type="primary">smpB</name>
    <name evidence="5" type="ORF">VE26_04285</name>
</gene>
<protein>
    <recommendedName>
        <fullName evidence="3">SsrA-binding protein</fullName>
    </recommendedName>
    <alternativeName>
        <fullName evidence="3">Small protein B</fullName>
    </alternativeName>
</protein>
<comment type="similarity">
    <text evidence="3">Belongs to the SmpB family.</text>
</comment>
<dbReference type="RefSeq" id="WP_046103905.1">
    <property type="nucleotide sequence ID" value="NZ_JZEY01000054.1"/>
</dbReference>
<organism evidence="5 6">
    <name type="scientific">Devosia chinhatensis</name>
    <dbReference type="NCBI Taxonomy" id="429727"/>
    <lineage>
        <taxon>Bacteria</taxon>
        <taxon>Pseudomonadati</taxon>
        <taxon>Pseudomonadota</taxon>
        <taxon>Alphaproteobacteria</taxon>
        <taxon>Hyphomicrobiales</taxon>
        <taxon>Devosiaceae</taxon>
        <taxon>Devosia</taxon>
    </lineage>
</organism>
<keyword evidence="2 3" id="KW-0694">RNA-binding</keyword>
<dbReference type="GO" id="GO:0005829">
    <property type="term" value="C:cytosol"/>
    <property type="evidence" value="ECO:0007669"/>
    <property type="project" value="TreeGrafter"/>
</dbReference>
<sequence>MSSKNDKNKNGWISHGLVAENRRARFDYEIGDTLEAGIVLTGTEVKSLRLGKAQITESYASPESGELWLINAHIPEYLQANRFNHQERRPRKLLVSKKQLSKLDQEVARAGNTIVPLKLFFNDHGKAKLLIGVGKGKKNFDKRATSRDRDWNRDKARIMKEGGRG</sequence>
<dbReference type="InterPro" id="IPR023620">
    <property type="entry name" value="SmpB"/>
</dbReference>
<dbReference type="EMBL" id="JZEY01000054">
    <property type="protein sequence ID" value="KKB09216.1"/>
    <property type="molecule type" value="Genomic_DNA"/>
</dbReference>
<dbReference type="Pfam" id="PF01668">
    <property type="entry name" value="SmpB"/>
    <property type="match status" value="1"/>
</dbReference>
<dbReference type="NCBIfam" id="TIGR00086">
    <property type="entry name" value="smpB"/>
    <property type="match status" value="1"/>
</dbReference>
<comment type="function">
    <text evidence="3">Required for rescue of stalled ribosomes mediated by trans-translation. Binds to transfer-messenger RNA (tmRNA), required for stable association of tmRNA with ribosomes. tmRNA and SmpB together mimic tRNA shape, replacing the anticodon stem-loop with SmpB. tmRNA is encoded by the ssrA gene; the 2 termini fold to resemble tRNA(Ala) and it encodes a 'tag peptide', a short internal open reading frame. During trans-translation Ala-aminoacylated tmRNA acts like a tRNA, entering the A-site of stalled ribosomes, displacing the stalled mRNA. The ribosome then switches to translate the ORF on the tmRNA; the nascent peptide is terminated with the 'tag peptide' encoded by the tmRNA and targeted for degradation. The ribosome is freed to recommence translation, which seems to be the essential function of trans-translation.</text>
</comment>
<evidence type="ECO:0000313" key="6">
    <source>
        <dbReference type="Proteomes" id="UP000033649"/>
    </source>
</evidence>
<comment type="subcellular location">
    <subcellularLocation>
        <location evidence="3">Cytoplasm</location>
    </subcellularLocation>
    <text evidence="3">The tmRNA-SmpB complex associates with stalled 70S ribosomes.</text>
</comment>
<dbReference type="NCBIfam" id="NF003843">
    <property type="entry name" value="PRK05422.1"/>
    <property type="match status" value="1"/>
</dbReference>
<evidence type="ECO:0000256" key="2">
    <source>
        <dbReference type="ARBA" id="ARBA00022884"/>
    </source>
</evidence>
<dbReference type="InterPro" id="IPR000037">
    <property type="entry name" value="SsrA-bd_prot"/>
</dbReference>
<dbReference type="GO" id="GO:0003723">
    <property type="term" value="F:RNA binding"/>
    <property type="evidence" value="ECO:0007669"/>
    <property type="project" value="UniProtKB-UniRule"/>
</dbReference>
<dbReference type="HAMAP" id="MF_00023">
    <property type="entry name" value="SmpB"/>
    <property type="match status" value="1"/>
</dbReference>
<name>A0A0F5FK44_9HYPH</name>
<dbReference type="Proteomes" id="UP000033649">
    <property type="component" value="Unassembled WGS sequence"/>
</dbReference>
<feature type="region of interest" description="Disordered" evidence="4">
    <location>
        <begin position="138"/>
        <end position="165"/>
    </location>
</feature>
<dbReference type="PANTHER" id="PTHR30308:SF2">
    <property type="entry name" value="SSRA-BINDING PROTEIN"/>
    <property type="match status" value="1"/>
</dbReference>
<comment type="caution">
    <text evidence="5">The sequence shown here is derived from an EMBL/GenBank/DDBJ whole genome shotgun (WGS) entry which is preliminary data.</text>
</comment>
<dbReference type="GO" id="GO:0070929">
    <property type="term" value="P:trans-translation"/>
    <property type="evidence" value="ECO:0007669"/>
    <property type="project" value="UniProtKB-UniRule"/>
</dbReference>
<keyword evidence="6" id="KW-1185">Reference proteome</keyword>
<accession>A0A0F5FK44</accession>
<evidence type="ECO:0000256" key="4">
    <source>
        <dbReference type="SAM" id="MobiDB-lite"/>
    </source>
</evidence>
<keyword evidence="1 3" id="KW-0963">Cytoplasm</keyword>
<dbReference type="InterPro" id="IPR020081">
    <property type="entry name" value="SsrA-bd_prot_CS"/>
</dbReference>
<proteinExistence type="inferred from homology"/>
<evidence type="ECO:0000256" key="3">
    <source>
        <dbReference type="HAMAP-Rule" id="MF_00023"/>
    </source>
</evidence>
<dbReference type="PROSITE" id="PS01317">
    <property type="entry name" value="SSRP"/>
    <property type="match status" value="1"/>
</dbReference>
<dbReference type="Gene3D" id="2.40.280.10">
    <property type="match status" value="1"/>
</dbReference>
<dbReference type="CDD" id="cd09294">
    <property type="entry name" value="SmpB"/>
    <property type="match status" value="1"/>
</dbReference>
<reference evidence="5 6" key="1">
    <citation type="submission" date="2015-03" db="EMBL/GenBank/DDBJ databases">
        <authorList>
            <person name="Hassan Y."/>
            <person name="Lepp D."/>
            <person name="Li X.-Z."/>
            <person name="Zhou T."/>
        </authorList>
    </citation>
    <scope>NUCLEOTIDE SEQUENCE [LARGE SCALE GENOMIC DNA]</scope>
    <source>
        <strain evidence="5 6">IPL18</strain>
    </source>
</reference>
<dbReference type="AlphaFoldDB" id="A0A0F5FK44"/>
<dbReference type="SUPFAM" id="SSF74982">
    <property type="entry name" value="Small protein B (SmpB)"/>
    <property type="match status" value="1"/>
</dbReference>
<evidence type="ECO:0000256" key="1">
    <source>
        <dbReference type="ARBA" id="ARBA00022490"/>
    </source>
</evidence>
<dbReference type="STRING" id="429727.VE26_04285"/>